<dbReference type="InterPro" id="IPR017871">
    <property type="entry name" value="ABC_transporter-like_CS"/>
</dbReference>
<keyword evidence="5" id="KW-0864">Zinc transport</keyword>
<evidence type="ECO:0000256" key="4">
    <source>
        <dbReference type="ARBA" id="ARBA00022840"/>
    </source>
</evidence>
<dbReference type="AlphaFoldDB" id="A0A512JJ75"/>
<evidence type="ECO:0000313" key="10">
    <source>
        <dbReference type="Proteomes" id="UP000321750"/>
    </source>
</evidence>
<dbReference type="SMART" id="SM00382">
    <property type="entry name" value="AAA"/>
    <property type="match status" value="1"/>
</dbReference>
<evidence type="ECO:0000259" key="8">
    <source>
        <dbReference type="PROSITE" id="PS50893"/>
    </source>
</evidence>
<evidence type="ECO:0000256" key="7">
    <source>
        <dbReference type="SAM" id="MobiDB-lite"/>
    </source>
</evidence>
<keyword evidence="5" id="KW-0862">Zinc</keyword>
<keyword evidence="6" id="KW-0406">Ion transport</keyword>
<dbReference type="InterPro" id="IPR027417">
    <property type="entry name" value="P-loop_NTPase"/>
</dbReference>
<dbReference type="CDD" id="cd03235">
    <property type="entry name" value="ABC_Metallic_Cations"/>
    <property type="match status" value="1"/>
</dbReference>
<dbReference type="InterPro" id="IPR003439">
    <property type="entry name" value="ABC_transporter-like_ATP-bd"/>
</dbReference>
<dbReference type="SUPFAM" id="SSF52540">
    <property type="entry name" value="P-loop containing nucleoside triphosphate hydrolases"/>
    <property type="match status" value="1"/>
</dbReference>
<keyword evidence="10" id="KW-1185">Reference proteome</keyword>
<dbReference type="GO" id="GO:0016887">
    <property type="term" value="F:ATP hydrolysis activity"/>
    <property type="evidence" value="ECO:0007669"/>
    <property type="project" value="InterPro"/>
</dbReference>
<gene>
    <name evidence="9" type="ORF">MGN01_18520</name>
</gene>
<dbReference type="EMBL" id="BJZV01000008">
    <property type="protein sequence ID" value="GEP10007.1"/>
    <property type="molecule type" value="Genomic_DNA"/>
</dbReference>
<accession>A0A512JJ75</accession>
<evidence type="ECO:0000256" key="6">
    <source>
        <dbReference type="ARBA" id="ARBA00023065"/>
    </source>
</evidence>
<dbReference type="PROSITE" id="PS50893">
    <property type="entry name" value="ABC_TRANSPORTER_2"/>
    <property type="match status" value="1"/>
</dbReference>
<proteinExistence type="inferred from homology"/>
<dbReference type="GO" id="GO:0006829">
    <property type="term" value="P:zinc ion transport"/>
    <property type="evidence" value="ECO:0007669"/>
    <property type="project" value="UniProtKB-KW"/>
</dbReference>
<evidence type="ECO:0000256" key="3">
    <source>
        <dbReference type="ARBA" id="ARBA00022741"/>
    </source>
</evidence>
<organism evidence="9 10">
    <name type="scientific">Methylobacterium gnaphalii</name>
    <dbReference type="NCBI Taxonomy" id="1010610"/>
    <lineage>
        <taxon>Bacteria</taxon>
        <taxon>Pseudomonadati</taxon>
        <taxon>Pseudomonadota</taxon>
        <taxon>Alphaproteobacteria</taxon>
        <taxon>Hyphomicrobiales</taxon>
        <taxon>Methylobacteriaceae</taxon>
        <taxon>Methylobacterium</taxon>
    </lineage>
</organism>
<dbReference type="InterPro" id="IPR050153">
    <property type="entry name" value="Metal_Ion_Import_ABC"/>
</dbReference>
<keyword evidence="4 9" id="KW-0067">ATP-binding</keyword>
<dbReference type="PANTHER" id="PTHR42734">
    <property type="entry name" value="METAL TRANSPORT SYSTEM ATP-BINDING PROTEIN TM_0124-RELATED"/>
    <property type="match status" value="1"/>
</dbReference>
<dbReference type="Pfam" id="PF00005">
    <property type="entry name" value="ABC_tran"/>
    <property type="match status" value="1"/>
</dbReference>
<evidence type="ECO:0000256" key="5">
    <source>
        <dbReference type="ARBA" id="ARBA00022906"/>
    </source>
</evidence>
<feature type="domain" description="ABC transporter" evidence="8">
    <location>
        <begin position="9"/>
        <end position="235"/>
    </location>
</feature>
<name>A0A512JJ75_9HYPH</name>
<evidence type="ECO:0000313" key="9">
    <source>
        <dbReference type="EMBL" id="GEP10007.1"/>
    </source>
</evidence>
<sequence length="281" mass="30252">MGERMSEAIRLHCLTLGYDRHPAVHHLDGAIAEGDLLALVGPNGAGKSTLLKGLVGEIPVLDGRIERGPAKAGIAYLPQAAEIDRGFPLSVLDLVAMGLWRRLGAWRSLGRGRAACEAAIAAVGLSGFEARPIGTLSGGQFQRALFARLIVQDARVILLDEPFTGIDARTVGDLIALIRGWHAQGRTVVAALHDFAQVRAHFPMTLLLAREPIAWGPTAAVLTPENLERARQLSEAWDETAAICRHDHDVHDHGQDHDHAAHASHDHHHGHAHGSQREAAE</sequence>
<feature type="compositionally biased region" description="Basic residues" evidence="7">
    <location>
        <begin position="265"/>
        <end position="274"/>
    </location>
</feature>
<feature type="compositionally biased region" description="Basic and acidic residues" evidence="7">
    <location>
        <begin position="249"/>
        <end position="264"/>
    </location>
</feature>
<dbReference type="PANTHER" id="PTHR42734:SF5">
    <property type="entry name" value="IRON TRANSPORT SYSTEM ATP-BINDING PROTEIN HI_0361-RELATED"/>
    <property type="match status" value="1"/>
</dbReference>
<comment type="similarity">
    <text evidence="1">Belongs to the ABC transporter superfamily.</text>
</comment>
<dbReference type="Gene3D" id="3.40.50.300">
    <property type="entry name" value="P-loop containing nucleotide triphosphate hydrolases"/>
    <property type="match status" value="1"/>
</dbReference>
<evidence type="ECO:0000256" key="2">
    <source>
        <dbReference type="ARBA" id="ARBA00022448"/>
    </source>
</evidence>
<feature type="region of interest" description="Disordered" evidence="7">
    <location>
        <begin position="249"/>
        <end position="281"/>
    </location>
</feature>
<dbReference type="GO" id="GO:0005524">
    <property type="term" value="F:ATP binding"/>
    <property type="evidence" value="ECO:0007669"/>
    <property type="project" value="UniProtKB-KW"/>
</dbReference>
<protein>
    <submittedName>
        <fullName evidence="9">ABC transporter ATP-binding protein</fullName>
    </submittedName>
</protein>
<comment type="caution">
    <text evidence="9">The sequence shown here is derived from an EMBL/GenBank/DDBJ whole genome shotgun (WGS) entry which is preliminary data.</text>
</comment>
<dbReference type="PROSITE" id="PS00211">
    <property type="entry name" value="ABC_TRANSPORTER_1"/>
    <property type="match status" value="1"/>
</dbReference>
<reference evidence="9 10" key="1">
    <citation type="submission" date="2019-07" db="EMBL/GenBank/DDBJ databases">
        <title>Whole genome shotgun sequence of Methylobacterium gnaphalii NBRC 107716.</title>
        <authorList>
            <person name="Hosoyama A."/>
            <person name="Uohara A."/>
            <person name="Ohji S."/>
            <person name="Ichikawa N."/>
        </authorList>
    </citation>
    <scope>NUCLEOTIDE SEQUENCE [LARGE SCALE GENOMIC DNA]</scope>
    <source>
        <strain evidence="9 10">NBRC 107716</strain>
    </source>
</reference>
<keyword evidence="2" id="KW-0813">Transport</keyword>
<keyword evidence="3" id="KW-0547">Nucleotide-binding</keyword>
<evidence type="ECO:0000256" key="1">
    <source>
        <dbReference type="ARBA" id="ARBA00005417"/>
    </source>
</evidence>
<dbReference type="InterPro" id="IPR003593">
    <property type="entry name" value="AAA+_ATPase"/>
</dbReference>
<dbReference type="Proteomes" id="UP000321750">
    <property type="component" value="Unassembled WGS sequence"/>
</dbReference>